<dbReference type="EMBL" id="UAUE01000023">
    <property type="protein sequence ID" value="SPY97845.1"/>
    <property type="molecule type" value="Genomic_DNA"/>
</dbReference>
<dbReference type="EC" id="2.3.1.51" evidence="2"/>
<organism evidence="2 3">
    <name type="scientific">Proteus mirabilis</name>
    <dbReference type="NCBI Taxonomy" id="584"/>
    <lineage>
        <taxon>Bacteria</taxon>
        <taxon>Pseudomonadati</taxon>
        <taxon>Pseudomonadota</taxon>
        <taxon>Gammaproteobacteria</taxon>
        <taxon>Enterobacterales</taxon>
        <taxon>Morganellaceae</taxon>
        <taxon>Proteus</taxon>
    </lineage>
</organism>
<sequence length="54" mass="6393">MLAIIRGIIVILYTIIVVTFGMIYCMFSPRNPKTRNDLWTFIRQIITCLWDQIS</sequence>
<dbReference type="AlphaFoldDB" id="A0A2X2CCB8"/>
<dbReference type="Proteomes" id="UP000251485">
    <property type="component" value="Unassembled WGS sequence"/>
</dbReference>
<keyword evidence="1" id="KW-0812">Transmembrane</keyword>
<accession>A0A2X2CCB8</accession>
<dbReference type="GO" id="GO:0003841">
    <property type="term" value="F:1-acylglycerol-3-phosphate O-acyltransferase activity"/>
    <property type="evidence" value="ECO:0007669"/>
    <property type="project" value="UniProtKB-EC"/>
</dbReference>
<keyword evidence="1" id="KW-1133">Transmembrane helix</keyword>
<protein>
    <submittedName>
        <fullName evidence="2">1-acylglycerol-3-phosphate O-acyltransferase</fullName>
        <ecNumber evidence="2">2.3.1.51</ecNumber>
    </submittedName>
</protein>
<evidence type="ECO:0000313" key="3">
    <source>
        <dbReference type="Proteomes" id="UP000251485"/>
    </source>
</evidence>
<name>A0A2X2CCB8_PROMI</name>
<reference evidence="2 3" key="1">
    <citation type="submission" date="2018-06" db="EMBL/GenBank/DDBJ databases">
        <authorList>
            <consortium name="Pathogen Informatics"/>
            <person name="Doyle S."/>
        </authorList>
    </citation>
    <scope>NUCLEOTIDE SEQUENCE [LARGE SCALE GENOMIC DNA]</scope>
    <source>
        <strain evidence="2 3">NCTC10975</strain>
    </source>
</reference>
<keyword evidence="2" id="KW-0012">Acyltransferase</keyword>
<gene>
    <name evidence="2" type="primary">plsC_1</name>
    <name evidence="2" type="ORF">NCTC10975_02955</name>
</gene>
<keyword evidence="1" id="KW-0472">Membrane</keyword>
<feature type="transmembrane region" description="Helical" evidence="1">
    <location>
        <begin position="6"/>
        <end position="27"/>
    </location>
</feature>
<keyword evidence="2" id="KW-0808">Transferase</keyword>
<evidence type="ECO:0000313" key="2">
    <source>
        <dbReference type="EMBL" id="SPY97845.1"/>
    </source>
</evidence>
<evidence type="ECO:0000256" key="1">
    <source>
        <dbReference type="SAM" id="Phobius"/>
    </source>
</evidence>
<proteinExistence type="predicted"/>